<proteinExistence type="predicted"/>
<evidence type="ECO:0000313" key="2">
    <source>
        <dbReference type="Proteomes" id="UP000714817"/>
    </source>
</evidence>
<reference evidence="1" key="2">
    <citation type="journal article" date="2021" name="Microbiome">
        <title>Successional dynamics and alternative stable states in a saline activated sludge microbial community over 9 years.</title>
        <authorList>
            <person name="Wang Y."/>
            <person name="Ye J."/>
            <person name="Ju F."/>
            <person name="Liu L."/>
            <person name="Boyd J.A."/>
            <person name="Deng Y."/>
            <person name="Parks D.H."/>
            <person name="Jiang X."/>
            <person name="Yin X."/>
            <person name="Woodcroft B.J."/>
            <person name="Tyson G.W."/>
            <person name="Hugenholtz P."/>
            <person name="Polz M.F."/>
            <person name="Zhang T."/>
        </authorList>
    </citation>
    <scope>NUCLEOTIDE SEQUENCE</scope>
    <source>
        <strain evidence="1">HKST-UBA80</strain>
    </source>
</reference>
<evidence type="ECO:0000313" key="1">
    <source>
        <dbReference type="EMBL" id="MCA9301978.1"/>
    </source>
</evidence>
<reference evidence="1" key="1">
    <citation type="submission" date="2020-04" db="EMBL/GenBank/DDBJ databases">
        <authorList>
            <person name="Zhang T."/>
        </authorList>
    </citation>
    <scope>NUCLEOTIDE SEQUENCE</scope>
    <source>
        <strain evidence="1">HKST-UBA80</strain>
    </source>
</reference>
<protein>
    <submittedName>
        <fullName evidence="1">Uncharacterized protein</fullName>
    </submittedName>
</protein>
<dbReference type="AlphaFoldDB" id="A0A955E0L0"/>
<dbReference type="EMBL" id="JAGQNY010000004">
    <property type="protein sequence ID" value="MCA9301978.1"/>
    <property type="molecule type" value="Genomic_DNA"/>
</dbReference>
<organism evidence="1 2">
    <name type="scientific">candidate division WWE3 bacterium</name>
    <dbReference type="NCBI Taxonomy" id="2053526"/>
    <lineage>
        <taxon>Bacteria</taxon>
        <taxon>Katanobacteria</taxon>
    </lineage>
</organism>
<comment type="caution">
    <text evidence="1">The sequence shown here is derived from an EMBL/GenBank/DDBJ whole genome shotgun (WGS) entry which is preliminary data.</text>
</comment>
<gene>
    <name evidence="1" type="ORF">KDA10_01240</name>
</gene>
<accession>A0A955E0L0</accession>
<dbReference type="Proteomes" id="UP000714817">
    <property type="component" value="Unassembled WGS sequence"/>
</dbReference>
<sequence>MESGRIIGRAGNERRAPSAVVNERPTEDAVIALENEEESYKIRAAFLTLLIGAVDLKGRTKGPDTPSIKLSRIFHKVVALHRFGFTREAFELIISAAITNSLSCAQDNKEAIVTSALVNFDAEELGLPPWQAKFYLSVCFDLLEQDCRVLEEGNTAIFGSSERQALAFALNNNLTPDFINSALEEIFFPRLRQEGSSILPPADSLGKAYFSASLGLYRIFLHHYRAIKNSSGGSAPVELESGTIVPAGNPPPFTGDSMRAMFNRVSARLLGIVTWAEQGPLSLPRGTTPPLIGEERGDLYEACLTLTDLFPGFGRSSLRKIISR</sequence>
<name>A0A955E0L0_UNCKA</name>